<dbReference type="InterPro" id="IPR006994">
    <property type="entry name" value="TCF25/Rqc1"/>
</dbReference>
<dbReference type="InterPro" id="IPR019734">
    <property type="entry name" value="TPR_rpt"/>
</dbReference>
<feature type="non-terminal residue" evidence="1">
    <location>
        <position position="1"/>
    </location>
</feature>
<reference evidence="1" key="1">
    <citation type="journal article" date="2014" name="Front. Microbiol.">
        <title>High frequency of phylogenetically diverse reductive dehalogenase-homologous genes in deep subseafloor sedimentary metagenomes.</title>
        <authorList>
            <person name="Kawai M."/>
            <person name="Futagami T."/>
            <person name="Toyoda A."/>
            <person name="Takaki Y."/>
            <person name="Nishi S."/>
            <person name="Hori S."/>
            <person name="Arai W."/>
            <person name="Tsubouchi T."/>
            <person name="Morono Y."/>
            <person name="Uchiyama I."/>
            <person name="Ito T."/>
            <person name="Fujiyama A."/>
            <person name="Inagaki F."/>
            <person name="Takami H."/>
        </authorList>
    </citation>
    <scope>NUCLEOTIDE SEQUENCE</scope>
    <source>
        <strain evidence="1">Expedition CK06-06</strain>
    </source>
</reference>
<dbReference type="InterPro" id="IPR011990">
    <property type="entry name" value="TPR-like_helical_dom_sf"/>
</dbReference>
<evidence type="ECO:0000313" key="1">
    <source>
        <dbReference type="EMBL" id="GAG72026.1"/>
    </source>
</evidence>
<name>X1BJ01_9ZZZZ</name>
<organism evidence="1">
    <name type="scientific">marine sediment metagenome</name>
    <dbReference type="NCBI Taxonomy" id="412755"/>
    <lineage>
        <taxon>unclassified sequences</taxon>
        <taxon>metagenomes</taxon>
        <taxon>ecological metagenomes</taxon>
    </lineage>
</organism>
<dbReference type="AlphaFoldDB" id="X1BJ01"/>
<sequence>AFENWLKGYQIGKACFPHNFTPGKDLLPWAFLENRPFLRCTHAFGLCFFDGGNLAKAMELFESIISANPNDNQGIRALLVEGYLKTGNYRAVLDLCGKYKGDPTVDLTYGKPYALFKLGDKGKASLLLREAIQLSPKVAKELLKKRHIPPKSLHPDRYTVGGDDEAFYYWERSGILWEDPEIKQWLIQNAGKGKRSKSSLQ</sequence>
<dbReference type="Pfam" id="PF04910">
    <property type="entry name" value="Tcf25"/>
    <property type="match status" value="1"/>
</dbReference>
<proteinExistence type="predicted"/>
<dbReference type="SUPFAM" id="SSF48452">
    <property type="entry name" value="TPR-like"/>
    <property type="match status" value="1"/>
</dbReference>
<accession>X1BJ01</accession>
<evidence type="ECO:0008006" key="2">
    <source>
        <dbReference type="Google" id="ProtNLM"/>
    </source>
</evidence>
<comment type="caution">
    <text evidence="1">The sequence shown here is derived from an EMBL/GenBank/DDBJ whole genome shotgun (WGS) entry which is preliminary data.</text>
</comment>
<dbReference type="Gene3D" id="1.25.40.10">
    <property type="entry name" value="Tetratricopeptide repeat domain"/>
    <property type="match status" value="1"/>
</dbReference>
<dbReference type="PROSITE" id="PS50005">
    <property type="entry name" value="TPR"/>
    <property type="match status" value="1"/>
</dbReference>
<gene>
    <name evidence="1" type="ORF">S01H4_08827</name>
</gene>
<dbReference type="EMBL" id="BART01003095">
    <property type="protein sequence ID" value="GAG72026.1"/>
    <property type="molecule type" value="Genomic_DNA"/>
</dbReference>
<protein>
    <recommendedName>
        <fullName evidence="2">Tetratricopeptide repeat protein</fullName>
    </recommendedName>
</protein>